<organism evidence="4 5">
    <name type="scientific">Roseospira visakhapatnamensis</name>
    <dbReference type="NCBI Taxonomy" id="390880"/>
    <lineage>
        <taxon>Bacteria</taxon>
        <taxon>Pseudomonadati</taxon>
        <taxon>Pseudomonadota</taxon>
        <taxon>Alphaproteobacteria</taxon>
        <taxon>Rhodospirillales</taxon>
        <taxon>Rhodospirillaceae</taxon>
        <taxon>Roseospira</taxon>
    </lineage>
</organism>
<keyword evidence="5" id="KW-1185">Reference proteome</keyword>
<keyword evidence="2" id="KW-0732">Signal</keyword>
<reference evidence="4 5" key="1">
    <citation type="submission" date="2020-08" db="EMBL/GenBank/DDBJ databases">
        <title>Genome sequencing of Purple Non-Sulfur Bacteria from various extreme environments.</title>
        <authorList>
            <person name="Mayer M."/>
        </authorList>
    </citation>
    <scope>NUCLEOTIDE SEQUENCE [LARGE SCALE GENOMIC DNA]</scope>
    <source>
        <strain evidence="4 5">JA131</strain>
    </source>
</reference>
<dbReference type="InterPro" id="IPR042047">
    <property type="entry name" value="SleB_dom1"/>
</dbReference>
<dbReference type="GO" id="GO:0016787">
    <property type="term" value="F:hydrolase activity"/>
    <property type="evidence" value="ECO:0007669"/>
    <property type="project" value="InterPro"/>
</dbReference>
<proteinExistence type="predicted"/>
<dbReference type="EMBL" id="JACIGK010000011">
    <property type="protein sequence ID" value="MBB4266172.1"/>
    <property type="molecule type" value="Genomic_DNA"/>
</dbReference>
<sequence length="230" mass="25604">MTHVQKLVRRLVPLAMATTLVLAVLATGAARPAHADMVRVSVPGDLRIDWTNMVVSRDELLCLALNDYWEARGESTRGRVAVAQVVLNRARDPRFPGSICDVVSQNRSGKPRSCQFSWYCDGRSDRPTNATAWRSSVLLAKSLLTRNNAISDLTGGALWYHNRTVNPGWAGRLAFATRVGDHYFYRETGPRLEQARQPPQTFADWTEAQQAETAGPTTAREDGQVARTRR</sequence>
<feature type="region of interest" description="Disordered" evidence="1">
    <location>
        <begin position="190"/>
        <end position="230"/>
    </location>
</feature>
<feature type="domain" description="Cell wall hydrolase SleB" evidence="3">
    <location>
        <begin position="73"/>
        <end position="185"/>
    </location>
</feature>
<feature type="signal peptide" evidence="2">
    <location>
        <begin position="1"/>
        <end position="35"/>
    </location>
</feature>
<protein>
    <recommendedName>
        <fullName evidence="3">Cell wall hydrolase SleB domain-containing protein</fullName>
    </recommendedName>
</protein>
<dbReference type="Pfam" id="PF07486">
    <property type="entry name" value="Hydrolase_2"/>
    <property type="match status" value="1"/>
</dbReference>
<dbReference type="Gene3D" id="1.10.10.2520">
    <property type="entry name" value="Cell wall hydrolase SleB, domain 1"/>
    <property type="match status" value="1"/>
</dbReference>
<dbReference type="InterPro" id="IPR011105">
    <property type="entry name" value="Cell_wall_hydrolase_SleB"/>
</dbReference>
<feature type="chain" id="PRO_5030938407" description="Cell wall hydrolase SleB domain-containing protein" evidence="2">
    <location>
        <begin position="36"/>
        <end position="230"/>
    </location>
</feature>
<evidence type="ECO:0000313" key="4">
    <source>
        <dbReference type="EMBL" id="MBB4266172.1"/>
    </source>
</evidence>
<comment type="caution">
    <text evidence="4">The sequence shown here is derived from an EMBL/GenBank/DDBJ whole genome shotgun (WGS) entry which is preliminary data.</text>
</comment>
<dbReference type="Proteomes" id="UP000554286">
    <property type="component" value="Unassembled WGS sequence"/>
</dbReference>
<evidence type="ECO:0000256" key="2">
    <source>
        <dbReference type="SAM" id="SignalP"/>
    </source>
</evidence>
<evidence type="ECO:0000256" key="1">
    <source>
        <dbReference type="SAM" id="MobiDB-lite"/>
    </source>
</evidence>
<dbReference type="AlphaFoldDB" id="A0A7W6RD93"/>
<dbReference type="RefSeq" id="WP_343058569.1">
    <property type="nucleotide sequence ID" value="NZ_JACIGK010000011.1"/>
</dbReference>
<evidence type="ECO:0000313" key="5">
    <source>
        <dbReference type="Proteomes" id="UP000554286"/>
    </source>
</evidence>
<evidence type="ECO:0000259" key="3">
    <source>
        <dbReference type="Pfam" id="PF07486"/>
    </source>
</evidence>
<gene>
    <name evidence="4" type="ORF">GGD89_001801</name>
</gene>
<accession>A0A7W6RD93</accession>
<feature type="compositionally biased region" description="Polar residues" evidence="1">
    <location>
        <begin position="207"/>
        <end position="216"/>
    </location>
</feature>
<name>A0A7W6RD93_9PROT</name>